<feature type="compositionally biased region" description="Polar residues" evidence="1">
    <location>
        <begin position="103"/>
        <end position="124"/>
    </location>
</feature>
<gene>
    <name evidence="2" type="ORF">D7X12_29340</name>
</gene>
<dbReference type="EMBL" id="RAWG01000238">
    <property type="protein sequence ID" value="RKH37510.1"/>
    <property type="molecule type" value="Genomic_DNA"/>
</dbReference>
<feature type="region of interest" description="Disordered" evidence="1">
    <location>
        <begin position="103"/>
        <end position="148"/>
    </location>
</feature>
<feature type="compositionally biased region" description="Basic and acidic residues" evidence="1">
    <location>
        <begin position="137"/>
        <end position="148"/>
    </location>
</feature>
<reference evidence="3" key="1">
    <citation type="submission" date="2018-09" db="EMBL/GenBank/DDBJ databases">
        <authorList>
            <person name="Livingstone P.G."/>
            <person name="Whitworth D.E."/>
        </authorList>
    </citation>
    <scope>NUCLEOTIDE SEQUENCE [LARGE SCALE GENOMIC DNA]</scope>
    <source>
        <strain evidence="3">CA040B</strain>
    </source>
</reference>
<name>A0A3A8N1U4_9BACT</name>
<organism evidence="2 3">
    <name type="scientific">Corallococcus sicarius</name>
    <dbReference type="NCBI Taxonomy" id="2316726"/>
    <lineage>
        <taxon>Bacteria</taxon>
        <taxon>Pseudomonadati</taxon>
        <taxon>Myxococcota</taxon>
        <taxon>Myxococcia</taxon>
        <taxon>Myxococcales</taxon>
        <taxon>Cystobacterineae</taxon>
        <taxon>Myxococcaceae</taxon>
        <taxon>Corallococcus</taxon>
    </lineage>
</organism>
<keyword evidence="3" id="KW-1185">Reference proteome</keyword>
<sequence>MTGSPQIIEVDLTTPNPPPTPTLTLPSGSSFTFNVKVNDGSLPPVCVLTLQEDIDLKMSPVAQLREKGVTCYVFPCFASLINPEAKGLHLLVYRFTVPESLPQAAQDSGTSNAARDQPTSSGKINVSGDLGDGRLSQLRERPQRSHQP</sequence>
<evidence type="ECO:0000256" key="1">
    <source>
        <dbReference type="SAM" id="MobiDB-lite"/>
    </source>
</evidence>
<accession>A0A3A8N1U4</accession>
<evidence type="ECO:0000313" key="2">
    <source>
        <dbReference type="EMBL" id="RKH37510.1"/>
    </source>
</evidence>
<dbReference type="AlphaFoldDB" id="A0A3A8N1U4"/>
<comment type="caution">
    <text evidence="2">The sequence shown here is derived from an EMBL/GenBank/DDBJ whole genome shotgun (WGS) entry which is preliminary data.</text>
</comment>
<protein>
    <submittedName>
        <fullName evidence="2">Uncharacterized protein</fullName>
    </submittedName>
</protein>
<dbReference type="Proteomes" id="UP000273405">
    <property type="component" value="Unassembled WGS sequence"/>
</dbReference>
<dbReference type="RefSeq" id="WP_120628560.1">
    <property type="nucleotide sequence ID" value="NZ_RAWG01000238.1"/>
</dbReference>
<evidence type="ECO:0000313" key="3">
    <source>
        <dbReference type="Proteomes" id="UP000273405"/>
    </source>
</evidence>
<proteinExistence type="predicted"/>